<evidence type="ECO:0000256" key="1">
    <source>
        <dbReference type="SAM" id="Coils"/>
    </source>
</evidence>
<accession>A0A9P8N8H2</accession>
<dbReference type="AlphaFoldDB" id="A0A9P8N8H2"/>
<sequence>MVSTTLTSSSRKRTADDRKQLRRRCRQVLADHIKHRTGWAIEPAKVRLAHKNNEWYSWTFRPEAAHLFSKNLSDHNASAFHELCAGVGVTFEAALSPFVAHAGAATPCEDSSTPPREITPQQRRKRCSAEIAEGDKATRSGDKSVALLQSIRQLQESQDAAEAGKRLAERELEAAREECERLSEEGRGTTERAISGEILLCKCLHMLSSIQTSVAGLKDEINEAIGSNAFGMG</sequence>
<dbReference type="Proteomes" id="UP000824596">
    <property type="component" value="Unassembled WGS sequence"/>
</dbReference>
<name>A0A9P8N8H2_9HYPO</name>
<proteinExistence type="predicted"/>
<protein>
    <submittedName>
        <fullName evidence="3">Uncharacterized protein</fullName>
    </submittedName>
</protein>
<reference evidence="3" key="1">
    <citation type="submission" date="2021-09" db="EMBL/GenBank/DDBJ databases">
        <title>A high-quality genome of the endoparasitic fungus Hirsutella rhossiliensis with a comparison of Hirsutella genomes reveals transposable elements contributing to genome size variation.</title>
        <authorList>
            <person name="Lin R."/>
            <person name="Jiao Y."/>
            <person name="Sun X."/>
            <person name="Ling J."/>
            <person name="Xie B."/>
            <person name="Cheng X."/>
        </authorList>
    </citation>
    <scope>NUCLEOTIDE SEQUENCE</scope>
    <source>
        <strain evidence="3">HR02</strain>
    </source>
</reference>
<dbReference type="GeneID" id="68350541"/>
<feature type="region of interest" description="Disordered" evidence="2">
    <location>
        <begin position="104"/>
        <end position="125"/>
    </location>
</feature>
<evidence type="ECO:0000256" key="2">
    <source>
        <dbReference type="SAM" id="MobiDB-lite"/>
    </source>
</evidence>
<evidence type="ECO:0000313" key="3">
    <source>
        <dbReference type="EMBL" id="KAH0968770.1"/>
    </source>
</evidence>
<comment type="caution">
    <text evidence="3">The sequence shown here is derived from an EMBL/GenBank/DDBJ whole genome shotgun (WGS) entry which is preliminary data.</text>
</comment>
<gene>
    <name evidence="3" type="ORF">HRG_01412</name>
</gene>
<evidence type="ECO:0000313" key="4">
    <source>
        <dbReference type="Proteomes" id="UP000824596"/>
    </source>
</evidence>
<dbReference type="EMBL" id="JAIZPD010000001">
    <property type="protein sequence ID" value="KAH0968770.1"/>
    <property type="molecule type" value="Genomic_DNA"/>
</dbReference>
<dbReference type="RefSeq" id="XP_044726283.1">
    <property type="nucleotide sequence ID" value="XM_044859883.1"/>
</dbReference>
<feature type="coiled-coil region" evidence="1">
    <location>
        <begin position="151"/>
        <end position="192"/>
    </location>
</feature>
<organism evidence="3 4">
    <name type="scientific">Hirsutella rhossiliensis</name>
    <dbReference type="NCBI Taxonomy" id="111463"/>
    <lineage>
        <taxon>Eukaryota</taxon>
        <taxon>Fungi</taxon>
        <taxon>Dikarya</taxon>
        <taxon>Ascomycota</taxon>
        <taxon>Pezizomycotina</taxon>
        <taxon>Sordariomycetes</taxon>
        <taxon>Hypocreomycetidae</taxon>
        <taxon>Hypocreales</taxon>
        <taxon>Ophiocordycipitaceae</taxon>
        <taxon>Hirsutella</taxon>
    </lineage>
</organism>
<keyword evidence="1" id="KW-0175">Coiled coil</keyword>
<keyword evidence="4" id="KW-1185">Reference proteome</keyword>
<feature type="region of interest" description="Disordered" evidence="2">
    <location>
        <begin position="1"/>
        <end position="21"/>
    </location>
</feature>
<dbReference type="OrthoDB" id="4927476at2759"/>